<evidence type="ECO:0000256" key="4">
    <source>
        <dbReference type="ARBA" id="ARBA00022484"/>
    </source>
</evidence>
<keyword evidence="5" id="KW-0507">mRNA processing</keyword>
<dbReference type="InterPro" id="IPR026890">
    <property type="entry name" value="Mononeg_mRNAcap"/>
</dbReference>
<keyword evidence="14" id="KW-1035">Host cytoplasm</keyword>
<reference evidence="25" key="1">
    <citation type="journal article" date="2020" name="bioRxiv">
        <title>Single mosquito metatranscriptomics identifies vectors, emerging pathogens and reservoirs in one assay.</title>
        <authorList>
            <person name="Batson J."/>
            <person name="Dudas G."/>
            <person name="Haas-Stapleton E."/>
            <person name="Kistler A.L."/>
            <person name="Li L.M."/>
            <person name="Logan P."/>
            <person name="Ratnasiri K."/>
            <person name="Retallack H."/>
        </authorList>
    </citation>
    <scope>NUCLEOTIDE SEQUENCE</scope>
    <source>
        <strain evidence="25">CMS002_047a_WVAL</strain>
    </source>
</reference>
<evidence type="ECO:0000256" key="15">
    <source>
        <dbReference type="ARBA" id="ARBA00023268"/>
    </source>
</evidence>
<keyword evidence="10" id="KW-0067">ATP-binding</keyword>
<keyword evidence="13" id="KW-0506">mRNA capping</keyword>
<keyword evidence="11" id="KW-0946">Virion</keyword>
<keyword evidence="12" id="KW-0693">Viral RNA replication</keyword>
<keyword evidence="9" id="KW-0547">Nucleotide-binding</keyword>
<keyword evidence="4 25" id="KW-0696">RNA-directed RNA polymerase</keyword>
<evidence type="ECO:0000256" key="23">
    <source>
        <dbReference type="SAM" id="MobiDB-lite"/>
    </source>
</evidence>
<evidence type="ECO:0000256" key="16">
    <source>
        <dbReference type="ARBA" id="ARBA00024494"/>
    </source>
</evidence>
<evidence type="ECO:0000256" key="1">
    <source>
        <dbReference type="ARBA" id="ARBA00004192"/>
    </source>
</evidence>
<evidence type="ECO:0000256" key="18">
    <source>
        <dbReference type="ARBA" id="ARBA00030436"/>
    </source>
</evidence>
<keyword evidence="6" id="KW-0808">Transferase</keyword>
<sequence>MNQSKSKKRRKPPPTSNDELRFKPKVDDVCQDTHLNNPLHNMGLVNTIRDIVLNSQVSDLSHNRAVNRFDMLRILEAAGVEKSKLCDLELDPQCLLQRLHSVGVSGEGPAGDHVNLLKHMKVASLLTELTSHQFLPSKVLESVKSLKAPETYLPHHLILMRYHALRSRLEQGVILTAKPGRHSLRADLDAYAHWATVRLAGEQRGGRVFTTEIEGFGKIFLTPRHLVIKASTGTWLGTRDHYLMLHDCIAQRWVCLLAVALADLFNQQNYPSLSTVLEVLDWGDELLNRFGNDGYAAIKVWESLLYGMIMASEDDPVVDSQLFLSNMEADIYKSIEGDDGFVELHWKALKKDCLSRQSLHQLSQLHGLYRIWGHPSIDILDGLFKLRQIACTPRLTCYTSVHYQRVSWREQFCVGYYNTEHKWPCLRILESMSQRSLLRKCLESGSPLPLNSPQYELDDWAHIVFEKTFQVPAKFDLNSTTKDSATSLGFEDLKDRLTNEGHIGSAAERSVILRFLAREWTSPEAFLKKIDETGFDPDEKVIGLREKERELSSSGRFFGLLPIEKRLYVVVTEAMIAEELLHYVPEITMTYNQVKLREHIQRATRKLKSQEEDTVTVVTNMDFVKWNSNMREEETKPLFEDIDNLFGFTNLVSRTYEMFSESQMYLANGHHNPEVDEKANRLKNGPTVWDGHKGGVEGLRQKGWTLFTVSLIKRVARLLGLNCTLMGQGDNQVLITTYTKHPEKSYREQHSDFISVLTRCLSSIGPPLKPEETWSSSHLFSYGKYAVWKGAPLSNSLKMVVKLARMTNEGLQNIASTLSSITANCTAATDVDISPLIAYIICALESSVAVELSLSRPFFSESSETLPSNMKHFRIPSSGVSTRISVERDDRVIQQVSRFTLDGLLMLLIAPSSLGGYPVCHYWGLLMHGFPDQLSIDVQGLKAAYLYTTRPLIKLVISRLLFPPFNADINPVMLCQDPYSLNLLHGSSSVDKVKGMVLDYLVTHGGDFIKNEHFLDFLRLAVHDQEQLGMLLYKCDPLHPRVCNAIMESTIVGKVNQALAKVTKTGVLINLMLKYTFKAVEEIFVQMRLDQYDEVELPDSTASKKVRRTFFELFGLFEQNQLNCLIHTLCVSQGSIDKEPIESLCSYLHTKALRDISWGKSVEGVTVAVPWELLQSHLSTSANCDLDDHPCQDGGYIMTTLVGTTDPEFELGRSGHIAMGPMTPYLGKGTKNKVDYEAKKLAEQSPSILRNALSLLQLIGWATDRESKLSELIVRLIGSVTDVPARQMIPLQEEIAGTFEHRFDDVKTARTCTSSIIPTGASYILSNTNHFTPELVDDDLGTDNLHMQFQSLFLFIQHYFSVNHVYCGYPKETTTYHWHIKCRTCVYPIKEQQIELQVEEVDWETFNFLEKQPQNPYLWVPAEALPKQLIPTQDWGQVHSIPQESTYEDVEDLLVQAMVAEIMRVHWLISPSFRSRQSVSTFEFSVSIVAKLPFVTFIQELIYSLFLRLCWIRASMLEYHDRYQSILPWINGHLNTLREVDLSWFEPFHRLLEHPENLSRALRRWPLVSPPIGSPPQKNQVSTFFQELFRREIDDPSFIDRFRSWCHPEHNKHRLQILQHGLNNHPASKWALSTLLAGNTDDRIWYFTRFLKKEAALFSDMKVTSISDLTFLAQMPDRVEQHLDTLTVKFAMERFLNLDPNPRFVVGTRDGISAALSPRVRPEMIPLPEVENPRSLELPRVHGCKLLLEVNGRVHPDSLTESVGRVLPDWDMSVINHLFKPYKTPTTAHYKLLSVLSFCYNSQIPLPGGDNIRLFGVADGDGGFCQLLHRIWPTAEVVFNSLYDVTKMSPTGASSVRPSSVYGLDSLVRRVVGLKLIEEGLSDLTDMRTLNALTRNFPHGDLLVCDAEGEGINSPEKELSLAKQVALLSHRIDCPLVVYKTYSKSLAVCFSVVNIWLSSYDSVKIVRSPFSGYGNTELYLVISNRLTLKRRLPTLEFSNENLSVIIGNFRSNCSWVQFSSELAQQADYTSVPHLLSDIYTFTLTPVPIQSLWKQELSNIINKFSGGRKFKFPDTFIRALNQQYAPVTLARSSPSTWVVSYFTPSVKTEIFSHFCICWGISILVYNNSPAAWSEWVNSLRFMKLLCYQTVSGGWSLWPMMPGDAWPSLSACVLISNLDITEAARKHIVSTMGKYKFNPSPDLQNITQEGFSEGTPAWTFSKIAGNSVPPIFPVFCDANYSVPWSWAPIPCFEWVDSHPGLEWFYPRVEGFDRIAVLDNYYRLKLMSGRRR</sequence>
<comment type="subcellular location">
    <subcellularLocation>
        <location evidence="1">Host cytoplasm</location>
    </subcellularLocation>
    <subcellularLocation>
        <location evidence="2">Virion</location>
    </subcellularLocation>
</comment>
<evidence type="ECO:0000256" key="17">
    <source>
        <dbReference type="ARBA" id="ARBA00024499"/>
    </source>
</evidence>
<evidence type="ECO:0000256" key="7">
    <source>
        <dbReference type="ARBA" id="ARBA00022691"/>
    </source>
</evidence>
<proteinExistence type="predicted"/>
<feature type="region of interest" description="Disordered" evidence="23">
    <location>
        <begin position="1"/>
        <end position="21"/>
    </location>
</feature>
<evidence type="ECO:0000256" key="6">
    <source>
        <dbReference type="ARBA" id="ARBA00022679"/>
    </source>
</evidence>
<dbReference type="Pfam" id="PF14314">
    <property type="entry name" value="Methyltrans_Mon_2nd"/>
    <property type="match status" value="1"/>
</dbReference>
<comment type="catalytic activity">
    <reaction evidence="16">
        <text>a 5'-end triphospho-adenylyl-adenylyl-cytidylyl-adenosine in mRNA + GDP + H(+) = a 5'-end (5'-triphosphoguanosine)-adenylyl-adenylyl-cytidylyl-adenosine in mRNA + diphosphate</text>
        <dbReference type="Rhea" id="RHEA:65436"/>
        <dbReference type="Rhea" id="RHEA-COMP:16797"/>
        <dbReference type="Rhea" id="RHEA-COMP:16799"/>
        <dbReference type="ChEBI" id="CHEBI:15378"/>
        <dbReference type="ChEBI" id="CHEBI:33019"/>
        <dbReference type="ChEBI" id="CHEBI:58189"/>
        <dbReference type="ChEBI" id="CHEBI:156484"/>
        <dbReference type="ChEBI" id="CHEBI:156503"/>
        <dbReference type="EC" id="2.7.7.88"/>
    </reaction>
</comment>
<evidence type="ECO:0000256" key="5">
    <source>
        <dbReference type="ARBA" id="ARBA00022664"/>
    </source>
</evidence>
<dbReference type="InterPro" id="IPR039530">
    <property type="entry name" value="L_methyltransferase_rhabdo"/>
</dbReference>
<evidence type="ECO:0000256" key="2">
    <source>
        <dbReference type="ARBA" id="ARBA00004328"/>
    </source>
</evidence>
<keyword evidence="7" id="KW-0949">S-adenosyl-L-methionine</keyword>
<name>A0A894KD04_9RHAB</name>
<dbReference type="PROSITE" id="PS50526">
    <property type="entry name" value="RDRP_SSRNA_NEG_NONSEG"/>
    <property type="match status" value="1"/>
</dbReference>
<evidence type="ECO:0000256" key="12">
    <source>
        <dbReference type="ARBA" id="ARBA00022953"/>
    </source>
</evidence>
<dbReference type="InterPro" id="IPR014023">
    <property type="entry name" value="Mononeg_RNA_pol_cat"/>
</dbReference>
<evidence type="ECO:0000256" key="9">
    <source>
        <dbReference type="ARBA" id="ARBA00022741"/>
    </source>
</evidence>
<comment type="catalytic activity">
    <reaction evidence="22">
        <text>GTP + H2O = GDP + phosphate + H(+)</text>
        <dbReference type="Rhea" id="RHEA:19669"/>
        <dbReference type="ChEBI" id="CHEBI:15377"/>
        <dbReference type="ChEBI" id="CHEBI:15378"/>
        <dbReference type="ChEBI" id="CHEBI:37565"/>
        <dbReference type="ChEBI" id="CHEBI:43474"/>
        <dbReference type="ChEBI" id="CHEBI:58189"/>
    </reaction>
</comment>
<feature type="compositionally biased region" description="Basic residues" evidence="23">
    <location>
        <begin position="1"/>
        <end position="12"/>
    </location>
</feature>
<evidence type="ECO:0000313" key="25">
    <source>
        <dbReference type="EMBL" id="QRW41829.1"/>
    </source>
</evidence>
<evidence type="ECO:0000259" key="24">
    <source>
        <dbReference type="PROSITE" id="PS50526"/>
    </source>
</evidence>
<dbReference type="GO" id="GO:0004482">
    <property type="term" value="F:mRNA 5'-cap (guanine-N7-)-methyltransferase activity"/>
    <property type="evidence" value="ECO:0007669"/>
    <property type="project" value="InterPro"/>
</dbReference>
<evidence type="ECO:0000256" key="14">
    <source>
        <dbReference type="ARBA" id="ARBA00023200"/>
    </source>
</evidence>
<dbReference type="GO" id="GO:0003968">
    <property type="term" value="F:RNA-directed RNA polymerase activity"/>
    <property type="evidence" value="ECO:0007669"/>
    <property type="project" value="UniProtKB-KW"/>
</dbReference>
<evidence type="ECO:0000256" key="20">
    <source>
        <dbReference type="ARBA" id="ARBA00047332"/>
    </source>
</evidence>
<protein>
    <recommendedName>
        <fullName evidence="3">RNA-directed RNA polymerase</fullName>
        <ecNumber evidence="3">2.7.7.48</ecNumber>
    </recommendedName>
    <alternativeName>
        <fullName evidence="19">Replicase</fullName>
    </alternativeName>
    <alternativeName>
        <fullName evidence="18">Transcriptase</fullName>
    </alternativeName>
</protein>
<dbReference type="GO" id="GO:0005524">
    <property type="term" value="F:ATP binding"/>
    <property type="evidence" value="ECO:0007669"/>
    <property type="project" value="InterPro"/>
</dbReference>
<evidence type="ECO:0000256" key="19">
    <source>
        <dbReference type="ARBA" id="ARBA00031012"/>
    </source>
</evidence>
<evidence type="ECO:0000256" key="11">
    <source>
        <dbReference type="ARBA" id="ARBA00022844"/>
    </source>
</evidence>
<organism evidence="25">
    <name type="scientific">Stang virus</name>
    <dbReference type="NCBI Taxonomy" id="2800943"/>
    <lineage>
        <taxon>Viruses</taxon>
        <taxon>Riboviria</taxon>
        <taxon>Orthornavirae</taxon>
        <taxon>Negarnaviricota</taxon>
        <taxon>Haploviricotina</taxon>
        <taxon>Monjiviricetes</taxon>
        <taxon>Mononegavirales</taxon>
        <taxon>Rhabdoviridae</taxon>
        <taxon>Deltarhabdovirinae</taxon>
        <taxon>Stangrhavirus</taxon>
        <taxon>Stangrhavirus stang</taxon>
    </lineage>
</organism>
<comment type="catalytic activity">
    <reaction evidence="21">
        <text>a 5'-end (5'-triphosphoguanosine)-adenylyl-adenylyl-cytidylyl-adenosine in mRNA + 2 S-adenosyl-L-methionine = a 5'-end (N(7)-methyl 5'-triphosphoguanosine)-(2'-O-methyladenylyl)-adenylyl-cytidylyl-adenosine in mRNA + 2 S-adenosyl-L-homocysteine + H(+)</text>
        <dbReference type="Rhea" id="RHEA:65376"/>
        <dbReference type="Rhea" id="RHEA-COMP:16797"/>
        <dbReference type="Rhea" id="RHEA-COMP:16798"/>
        <dbReference type="ChEBI" id="CHEBI:15378"/>
        <dbReference type="ChEBI" id="CHEBI:57856"/>
        <dbReference type="ChEBI" id="CHEBI:59789"/>
        <dbReference type="ChEBI" id="CHEBI:156483"/>
        <dbReference type="ChEBI" id="CHEBI:156484"/>
        <dbReference type="EC" id="2.1.1.375"/>
    </reaction>
</comment>
<comment type="catalytic activity">
    <reaction evidence="17">
        <text>a 5'-end (5'-triphosphoguanosine)-(2'-O-methyladenylyl)-adenylyl-cytidylyl-adenosine in mRNA + S-adenosyl-L-methionine = a 5'-end (N(7)-methyl 5'-triphosphoguanosine)-(2'-O-methyladenylyl)-adenylyl-cytidylyl-adenosine in mRNA + S-adenosyl-L-homocysteine</text>
        <dbReference type="Rhea" id="RHEA:65440"/>
        <dbReference type="Rhea" id="RHEA-COMP:16798"/>
        <dbReference type="Rhea" id="RHEA-COMP:16801"/>
        <dbReference type="ChEBI" id="CHEBI:57856"/>
        <dbReference type="ChEBI" id="CHEBI:59789"/>
        <dbReference type="ChEBI" id="CHEBI:156482"/>
        <dbReference type="ChEBI" id="CHEBI:156483"/>
    </reaction>
</comment>
<accession>A0A894KD04</accession>
<dbReference type="EC" id="2.7.7.48" evidence="3"/>
<evidence type="ECO:0000256" key="22">
    <source>
        <dbReference type="ARBA" id="ARBA00048548"/>
    </source>
</evidence>
<evidence type="ECO:0000256" key="21">
    <source>
        <dbReference type="ARBA" id="ARBA00047370"/>
    </source>
</evidence>
<evidence type="ECO:0000256" key="8">
    <source>
        <dbReference type="ARBA" id="ARBA00022695"/>
    </source>
</evidence>
<keyword evidence="8" id="KW-0548">Nucleotidyltransferase</keyword>
<dbReference type="Pfam" id="PF00946">
    <property type="entry name" value="Mononeg_RNA_pol"/>
    <property type="match status" value="1"/>
</dbReference>
<comment type="catalytic activity">
    <reaction evidence="20">
        <text>a 5'-end (5'-triphosphoguanosine)-adenylyl-adenylyl-cytidylyl-adenosine in mRNA + S-adenosyl-L-methionine = a 5'-end (5'-triphosphoguanosine)-(2'-O-methyladenylyl)-adenylyl-cytidylyl-adenosine in mRNA + S-adenosyl-L-homocysteine + H(+)</text>
        <dbReference type="Rhea" id="RHEA:65380"/>
        <dbReference type="Rhea" id="RHEA-COMP:16797"/>
        <dbReference type="Rhea" id="RHEA-COMP:16801"/>
        <dbReference type="ChEBI" id="CHEBI:15378"/>
        <dbReference type="ChEBI" id="CHEBI:57856"/>
        <dbReference type="ChEBI" id="CHEBI:59789"/>
        <dbReference type="ChEBI" id="CHEBI:156482"/>
        <dbReference type="ChEBI" id="CHEBI:156484"/>
    </reaction>
</comment>
<feature type="domain" description="RdRp catalytic" evidence="24">
    <location>
        <begin position="615"/>
        <end position="790"/>
    </location>
</feature>
<dbReference type="EMBL" id="MW434774">
    <property type="protein sequence ID" value="QRW41829.1"/>
    <property type="molecule type" value="Genomic_RNA"/>
</dbReference>
<dbReference type="Pfam" id="PF14318">
    <property type="entry name" value="Mononeg_mRNAcap"/>
    <property type="match status" value="1"/>
</dbReference>
<keyword evidence="15" id="KW-0511">Multifunctional enzyme</keyword>
<evidence type="ECO:0000256" key="3">
    <source>
        <dbReference type="ARBA" id="ARBA00012494"/>
    </source>
</evidence>
<evidence type="ECO:0000256" key="10">
    <source>
        <dbReference type="ARBA" id="ARBA00022840"/>
    </source>
</evidence>
<evidence type="ECO:0000256" key="13">
    <source>
        <dbReference type="ARBA" id="ARBA00023042"/>
    </source>
</evidence>